<organism evidence="2 3">
    <name type="scientific">Pristionchus entomophagus</name>
    <dbReference type="NCBI Taxonomy" id="358040"/>
    <lineage>
        <taxon>Eukaryota</taxon>
        <taxon>Metazoa</taxon>
        <taxon>Ecdysozoa</taxon>
        <taxon>Nematoda</taxon>
        <taxon>Chromadorea</taxon>
        <taxon>Rhabditida</taxon>
        <taxon>Rhabditina</taxon>
        <taxon>Diplogasteromorpha</taxon>
        <taxon>Diplogasteroidea</taxon>
        <taxon>Neodiplogasteridae</taxon>
        <taxon>Pristionchus</taxon>
    </lineage>
</organism>
<dbReference type="AlphaFoldDB" id="A0AAV5T5J8"/>
<proteinExistence type="predicted"/>
<feature type="non-terminal residue" evidence="2">
    <location>
        <position position="156"/>
    </location>
</feature>
<keyword evidence="1" id="KW-0175">Coiled coil</keyword>
<name>A0AAV5T5J8_9BILA</name>
<sequence length="156" mass="18500">KRKHEEDTIKAHNDAIAYNTHMRELDLTYTENERIAKAETERIRTDFKTDHERIRKMTAAAIRALEDKANQARLANEDYLRELRNQAEHLHRERMETLRSMIGGMIQAMQQRVWTQQVERQWADRLAGLRNAHTPVQTRFVELQYDLDSLTRNSGT</sequence>
<feature type="coiled-coil region" evidence="1">
    <location>
        <begin position="62"/>
        <end position="100"/>
    </location>
</feature>
<reference evidence="2" key="1">
    <citation type="submission" date="2023-10" db="EMBL/GenBank/DDBJ databases">
        <title>Genome assembly of Pristionchus species.</title>
        <authorList>
            <person name="Yoshida K."/>
            <person name="Sommer R.J."/>
        </authorList>
    </citation>
    <scope>NUCLEOTIDE SEQUENCE</scope>
    <source>
        <strain evidence="2">RS0144</strain>
    </source>
</reference>
<accession>A0AAV5T5J8</accession>
<comment type="caution">
    <text evidence="2">The sequence shown here is derived from an EMBL/GenBank/DDBJ whole genome shotgun (WGS) entry which is preliminary data.</text>
</comment>
<dbReference type="EMBL" id="BTSX01000003">
    <property type="protein sequence ID" value="GMS90574.1"/>
    <property type="molecule type" value="Genomic_DNA"/>
</dbReference>
<protein>
    <submittedName>
        <fullName evidence="2">Uncharacterized protein</fullName>
    </submittedName>
</protein>
<evidence type="ECO:0000256" key="1">
    <source>
        <dbReference type="SAM" id="Coils"/>
    </source>
</evidence>
<gene>
    <name evidence="2" type="ORF">PENTCL1PPCAC_12749</name>
</gene>
<feature type="non-terminal residue" evidence="2">
    <location>
        <position position="1"/>
    </location>
</feature>
<dbReference type="Proteomes" id="UP001432027">
    <property type="component" value="Unassembled WGS sequence"/>
</dbReference>
<evidence type="ECO:0000313" key="2">
    <source>
        <dbReference type="EMBL" id="GMS90574.1"/>
    </source>
</evidence>
<keyword evidence="3" id="KW-1185">Reference proteome</keyword>
<evidence type="ECO:0000313" key="3">
    <source>
        <dbReference type="Proteomes" id="UP001432027"/>
    </source>
</evidence>